<dbReference type="GO" id="GO:0050684">
    <property type="term" value="P:regulation of mRNA processing"/>
    <property type="evidence" value="ECO:0007669"/>
    <property type="project" value="TreeGrafter"/>
</dbReference>
<sequence>MPIGNKFKAGKKTAPKFAPPKYQKDFDSCDSSDSYSDEDEEDAKDYRMGGYHPVEIGEVYADRYKVLCKMGWGQYSTVWLVRDLTTSKLYALKIQRSATSYMEAAQDELKLFTEVMRCAREAKEKDPTVEINVVALENNFLFSGVNGTHMCFVYERLGGSLLDLIKHYDFRGIPSSIVRPLVRDMLSGLSFLHHCGIIHTDLKPENVLLKAPLSEPPPDRKTMYDVVQETINSNPEVQQLQQQCESDELSSEEKKRLRAKLKKLRTKIRKSLTSDAMPTLWGFMDFNYASSNADDAIHDHDDSITGESVEEPAAKPKLTPAQWQYPDDCFYIKMYVLCPLQPLQEAFGPCHGYGDEKRDIYSEWTFQFECDMEDEAINLFQLRGHGRDPKTRLHDIRHVIMNNYSIQDRNEHLLWSLRFDGRRIRPVFHLLETLIPHFHVIHLPSPKYALSAYEHSMLVNAKREFLPPATAIFRNLNGALAGLFIPSVREGLRILPLQQRLSMWPSDAMLSKKLSDDRSITPYFGPDDEIGCKLVDLGNACFNDKQFTSDIQTRQYRCPETILHTAYSYPADIWSAACVVFELLTGEYLFQPKEHGNVSRDLEQLALFEEVLGPIPAAFARSGRRAREFLDKDGALKHRKRFAPHKIAYRLNKAGVALEEAVLVEDLLLQMLAFEPGEEAGGV</sequence>
<feature type="domain" description="Protein kinase" evidence="10">
    <location>
        <begin position="64"/>
        <end position="683"/>
    </location>
</feature>
<keyword evidence="4" id="KW-0547">Nucleotide-binding</keyword>
<dbReference type="GO" id="GO:0004674">
    <property type="term" value="F:protein serine/threonine kinase activity"/>
    <property type="evidence" value="ECO:0007669"/>
    <property type="project" value="UniProtKB-KW"/>
</dbReference>
<dbReference type="Gene3D" id="1.10.510.10">
    <property type="entry name" value="Transferase(Phosphotransferase) domain 1"/>
    <property type="match status" value="2"/>
</dbReference>
<dbReference type="GO" id="GO:0005524">
    <property type="term" value="F:ATP binding"/>
    <property type="evidence" value="ECO:0007669"/>
    <property type="project" value="UniProtKB-KW"/>
</dbReference>
<accession>A0A196SIT8</accession>
<proteinExistence type="predicted"/>
<evidence type="ECO:0000256" key="8">
    <source>
        <dbReference type="ARBA" id="ARBA00048679"/>
    </source>
</evidence>
<protein>
    <recommendedName>
        <fullName evidence="1">non-specific serine/threonine protein kinase</fullName>
        <ecNumber evidence="1">2.7.11.1</ecNumber>
    </recommendedName>
</protein>
<evidence type="ECO:0000256" key="1">
    <source>
        <dbReference type="ARBA" id="ARBA00012513"/>
    </source>
</evidence>
<keyword evidence="3" id="KW-0808">Transferase</keyword>
<dbReference type="EMBL" id="LXWW01000093">
    <property type="protein sequence ID" value="OAO16226.1"/>
    <property type="molecule type" value="Genomic_DNA"/>
</dbReference>
<evidence type="ECO:0000256" key="7">
    <source>
        <dbReference type="ARBA" id="ARBA00047899"/>
    </source>
</evidence>
<dbReference type="PROSITE" id="PS50011">
    <property type="entry name" value="PROTEIN_KINASE_DOM"/>
    <property type="match status" value="1"/>
</dbReference>
<keyword evidence="5 11" id="KW-0418">Kinase</keyword>
<gene>
    <name evidence="11" type="ORF">AV274_2051</name>
</gene>
<dbReference type="FunFam" id="1.10.510.10:FF:000275">
    <property type="entry name" value="SRSF protein kinase 2 isoform X3"/>
    <property type="match status" value="1"/>
</dbReference>
<organism evidence="11 12">
    <name type="scientific">Blastocystis sp. subtype 1 (strain ATCC 50177 / NandII)</name>
    <dbReference type="NCBI Taxonomy" id="478820"/>
    <lineage>
        <taxon>Eukaryota</taxon>
        <taxon>Sar</taxon>
        <taxon>Stramenopiles</taxon>
        <taxon>Bigyra</taxon>
        <taxon>Opalozoa</taxon>
        <taxon>Opalinata</taxon>
        <taxon>Blastocystidae</taxon>
        <taxon>Blastocystis</taxon>
    </lineage>
</organism>
<evidence type="ECO:0000259" key="10">
    <source>
        <dbReference type="PROSITE" id="PS50011"/>
    </source>
</evidence>
<evidence type="ECO:0000256" key="3">
    <source>
        <dbReference type="ARBA" id="ARBA00022679"/>
    </source>
</evidence>
<dbReference type="EC" id="2.7.11.1" evidence="1"/>
<dbReference type="PROSITE" id="PS00108">
    <property type="entry name" value="PROTEIN_KINASE_ST"/>
    <property type="match status" value="1"/>
</dbReference>
<dbReference type="OrthoDB" id="2649at2759"/>
<comment type="catalytic activity">
    <reaction evidence="7">
        <text>L-threonyl-[protein] + ATP = O-phospho-L-threonyl-[protein] + ADP + H(+)</text>
        <dbReference type="Rhea" id="RHEA:46608"/>
        <dbReference type="Rhea" id="RHEA-COMP:11060"/>
        <dbReference type="Rhea" id="RHEA-COMP:11605"/>
        <dbReference type="ChEBI" id="CHEBI:15378"/>
        <dbReference type="ChEBI" id="CHEBI:30013"/>
        <dbReference type="ChEBI" id="CHEBI:30616"/>
        <dbReference type="ChEBI" id="CHEBI:61977"/>
        <dbReference type="ChEBI" id="CHEBI:456216"/>
        <dbReference type="EC" id="2.7.11.1"/>
    </reaction>
</comment>
<evidence type="ECO:0000313" key="12">
    <source>
        <dbReference type="Proteomes" id="UP000078348"/>
    </source>
</evidence>
<dbReference type="PANTHER" id="PTHR47634:SF9">
    <property type="entry name" value="PROTEIN KINASE DOMAIN-CONTAINING PROTEIN-RELATED"/>
    <property type="match status" value="1"/>
</dbReference>
<dbReference type="InterPro" id="IPR008271">
    <property type="entry name" value="Ser/Thr_kinase_AS"/>
</dbReference>
<keyword evidence="2" id="KW-0723">Serine/threonine-protein kinase</keyword>
<dbReference type="InterPro" id="IPR011009">
    <property type="entry name" value="Kinase-like_dom_sf"/>
</dbReference>
<comment type="catalytic activity">
    <reaction evidence="8">
        <text>L-seryl-[protein] + ATP = O-phospho-L-seryl-[protein] + ADP + H(+)</text>
        <dbReference type="Rhea" id="RHEA:17989"/>
        <dbReference type="Rhea" id="RHEA-COMP:9863"/>
        <dbReference type="Rhea" id="RHEA-COMP:11604"/>
        <dbReference type="ChEBI" id="CHEBI:15378"/>
        <dbReference type="ChEBI" id="CHEBI:29999"/>
        <dbReference type="ChEBI" id="CHEBI:30616"/>
        <dbReference type="ChEBI" id="CHEBI:83421"/>
        <dbReference type="ChEBI" id="CHEBI:456216"/>
        <dbReference type="EC" id="2.7.11.1"/>
    </reaction>
</comment>
<dbReference type="InterPro" id="IPR000719">
    <property type="entry name" value="Prot_kinase_dom"/>
</dbReference>
<dbReference type="SUPFAM" id="SSF56112">
    <property type="entry name" value="Protein kinase-like (PK-like)"/>
    <property type="match status" value="1"/>
</dbReference>
<evidence type="ECO:0000313" key="11">
    <source>
        <dbReference type="EMBL" id="OAO16226.1"/>
    </source>
</evidence>
<keyword evidence="6" id="KW-0067">ATP-binding</keyword>
<evidence type="ECO:0000256" key="5">
    <source>
        <dbReference type="ARBA" id="ARBA00022777"/>
    </source>
</evidence>
<evidence type="ECO:0000256" key="2">
    <source>
        <dbReference type="ARBA" id="ARBA00022527"/>
    </source>
</evidence>
<evidence type="ECO:0000256" key="9">
    <source>
        <dbReference type="SAM" id="MobiDB-lite"/>
    </source>
</evidence>
<comment type="caution">
    <text evidence="11">The sequence shown here is derived from an EMBL/GenBank/DDBJ whole genome shotgun (WGS) entry which is preliminary data.</text>
</comment>
<dbReference type="InterPro" id="IPR051334">
    <property type="entry name" value="SRPK"/>
</dbReference>
<dbReference type="GO" id="GO:0000245">
    <property type="term" value="P:spliceosomal complex assembly"/>
    <property type="evidence" value="ECO:0007669"/>
    <property type="project" value="TreeGrafter"/>
</dbReference>
<dbReference type="AlphaFoldDB" id="A0A196SIT8"/>
<dbReference type="Proteomes" id="UP000078348">
    <property type="component" value="Unassembled WGS sequence"/>
</dbReference>
<dbReference type="PANTHER" id="PTHR47634">
    <property type="entry name" value="PROTEIN KINASE DOMAIN-CONTAINING PROTEIN-RELATED"/>
    <property type="match status" value="1"/>
</dbReference>
<dbReference type="SMART" id="SM00220">
    <property type="entry name" value="S_TKc"/>
    <property type="match status" value="1"/>
</dbReference>
<keyword evidence="12" id="KW-1185">Reference proteome</keyword>
<name>A0A196SIT8_BLAHN</name>
<dbReference type="Pfam" id="PF00069">
    <property type="entry name" value="Pkinase"/>
    <property type="match status" value="2"/>
</dbReference>
<reference evidence="11 12" key="1">
    <citation type="submission" date="2016-05" db="EMBL/GenBank/DDBJ databases">
        <title>Nuclear genome of Blastocystis sp. subtype 1 NandII.</title>
        <authorList>
            <person name="Gentekaki E."/>
            <person name="Curtis B."/>
            <person name="Stairs C."/>
            <person name="Eme L."/>
            <person name="Herman E."/>
            <person name="Klimes V."/>
            <person name="Arias M.C."/>
            <person name="Elias M."/>
            <person name="Hilliou F."/>
            <person name="Klute M."/>
            <person name="Malik S.-B."/>
            <person name="Pightling A."/>
            <person name="Rachubinski R."/>
            <person name="Salas D."/>
            <person name="Schlacht A."/>
            <person name="Suga H."/>
            <person name="Archibald J."/>
            <person name="Ball S.G."/>
            <person name="Clark G."/>
            <person name="Dacks J."/>
            <person name="Van Der Giezen M."/>
            <person name="Tsaousis A."/>
            <person name="Roger A."/>
        </authorList>
    </citation>
    <scope>NUCLEOTIDE SEQUENCE [LARGE SCALE GENOMIC DNA]</scope>
    <source>
        <strain evidence="12">ATCC 50177 / NandII</strain>
    </source>
</reference>
<dbReference type="Gene3D" id="3.30.200.20">
    <property type="entry name" value="Phosphorylase Kinase, domain 1"/>
    <property type="match status" value="1"/>
</dbReference>
<evidence type="ECO:0000256" key="6">
    <source>
        <dbReference type="ARBA" id="ARBA00022840"/>
    </source>
</evidence>
<evidence type="ECO:0000256" key="4">
    <source>
        <dbReference type="ARBA" id="ARBA00022741"/>
    </source>
</evidence>
<feature type="region of interest" description="Disordered" evidence="9">
    <location>
        <begin position="1"/>
        <end position="43"/>
    </location>
</feature>
<dbReference type="STRING" id="478820.A0A196SIT8"/>